<dbReference type="OrthoDB" id="3362695at2"/>
<name>A0A1Z1WBN9_9ACTN</name>
<reference evidence="1 2" key="1">
    <citation type="submission" date="2017-05" db="EMBL/GenBank/DDBJ databases">
        <title>Streptomyces alboflavus Genome sequencing and assembly.</title>
        <authorList>
            <person name="Wang Y."/>
            <person name="Du B."/>
            <person name="Ding Y."/>
            <person name="Liu H."/>
            <person name="Hou Q."/>
            <person name="Liu K."/>
            <person name="Wang C."/>
            <person name="Yao L."/>
        </authorList>
    </citation>
    <scope>NUCLEOTIDE SEQUENCE [LARGE SCALE GENOMIC DNA]</scope>
    <source>
        <strain evidence="1 2">MDJK44</strain>
    </source>
</reference>
<evidence type="ECO:0000313" key="1">
    <source>
        <dbReference type="EMBL" id="ARX83853.1"/>
    </source>
</evidence>
<dbReference type="Proteomes" id="UP000195880">
    <property type="component" value="Chromosome"/>
</dbReference>
<dbReference type="AlphaFoldDB" id="A0A1Z1WBN9"/>
<dbReference type="STRING" id="67267.GCA_000716675_01227"/>
<dbReference type="RefSeq" id="WP_087884331.1">
    <property type="nucleotide sequence ID" value="NZ_CP021748.1"/>
</dbReference>
<keyword evidence="2" id="KW-1185">Reference proteome</keyword>
<organism evidence="1 2">
    <name type="scientific">Streptomyces alboflavus</name>
    <dbReference type="NCBI Taxonomy" id="67267"/>
    <lineage>
        <taxon>Bacteria</taxon>
        <taxon>Bacillati</taxon>
        <taxon>Actinomycetota</taxon>
        <taxon>Actinomycetes</taxon>
        <taxon>Kitasatosporales</taxon>
        <taxon>Streptomycetaceae</taxon>
        <taxon>Streptomyces</taxon>
    </lineage>
</organism>
<dbReference type="KEGG" id="salf:SMD44_03283"/>
<gene>
    <name evidence="1" type="ORF">SMD44_03283</name>
</gene>
<sequence>MIDSDPRVYEATFTRTPLQLLSGAGWKKQLTALRVDSEGVLLGGAPAKYEKQKAFVPWADITSVVVWHQRTAGQGISHIGLHRRSGAPHLPGPNSEMTPQSAARVAPHVAYELLLASRPINLWHLDPQRLQAAVDAFAPDVPVLVHHQSES</sequence>
<accession>A0A1Z1WBN9</accession>
<protein>
    <submittedName>
        <fullName evidence="1">Uncharacterized protein</fullName>
    </submittedName>
</protein>
<proteinExistence type="predicted"/>
<evidence type="ECO:0000313" key="2">
    <source>
        <dbReference type="Proteomes" id="UP000195880"/>
    </source>
</evidence>
<dbReference type="EMBL" id="CP021748">
    <property type="protein sequence ID" value="ARX83853.1"/>
    <property type="molecule type" value="Genomic_DNA"/>
</dbReference>